<sequence>MYLDSAPVLGGSGLRSALTLAPTLEAPLLDFFCFSAAFVLPIALLAPSLERSSVSGVSPLVMDHGAMGSGGLWSALGFWRRSLKPLLEFGCAWRRESGLCSDLISGFLDLRVSSVCLRHWGIGALSSSVASLTEGGGLYLFLRWWLVVGPEAWCWSSMVTPRRRCDLPPFRLVLFPACDSEPIFEALSTGFFGLCSCAFWFDCSVVTGRNL</sequence>
<comment type="caution">
    <text evidence="1">The sequence shown here is derived from an EMBL/GenBank/DDBJ whole genome shotgun (WGS) entry which is preliminary data.</text>
</comment>
<proteinExistence type="predicted"/>
<organism evidence="1 2">
    <name type="scientific">Brassica carinata</name>
    <name type="common">Ethiopian mustard</name>
    <name type="synonym">Abyssinian cabbage</name>
    <dbReference type="NCBI Taxonomy" id="52824"/>
    <lineage>
        <taxon>Eukaryota</taxon>
        <taxon>Viridiplantae</taxon>
        <taxon>Streptophyta</taxon>
        <taxon>Embryophyta</taxon>
        <taxon>Tracheophyta</taxon>
        <taxon>Spermatophyta</taxon>
        <taxon>Magnoliopsida</taxon>
        <taxon>eudicotyledons</taxon>
        <taxon>Gunneridae</taxon>
        <taxon>Pentapetalae</taxon>
        <taxon>rosids</taxon>
        <taxon>malvids</taxon>
        <taxon>Brassicales</taxon>
        <taxon>Brassicaceae</taxon>
        <taxon>Brassiceae</taxon>
        <taxon>Brassica</taxon>
    </lineage>
</organism>
<dbReference type="EMBL" id="JAAMPC010000015">
    <property type="protein sequence ID" value="KAG2259308.1"/>
    <property type="molecule type" value="Genomic_DNA"/>
</dbReference>
<accession>A0A8X7PZG0</accession>
<dbReference type="AlphaFoldDB" id="A0A8X7PZG0"/>
<evidence type="ECO:0000313" key="1">
    <source>
        <dbReference type="EMBL" id="KAG2259308.1"/>
    </source>
</evidence>
<keyword evidence="2" id="KW-1185">Reference proteome</keyword>
<evidence type="ECO:0000313" key="2">
    <source>
        <dbReference type="Proteomes" id="UP000886595"/>
    </source>
</evidence>
<reference evidence="1 2" key="1">
    <citation type="submission" date="2020-02" db="EMBL/GenBank/DDBJ databases">
        <authorList>
            <person name="Ma Q."/>
            <person name="Huang Y."/>
            <person name="Song X."/>
            <person name="Pei D."/>
        </authorList>
    </citation>
    <scope>NUCLEOTIDE SEQUENCE [LARGE SCALE GENOMIC DNA]</scope>
    <source>
        <strain evidence="1">Sxm20200214</strain>
        <tissue evidence="1">Leaf</tissue>
    </source>
</reference>
<dbReference type="Proteomes" id="UP000886595">
    <property type="component" value="Unassembled WGS sequence"/>
</dbReference>
<gene>
    <name evidence="1" type="ORF">Bca52824_078602</name>
</gene>
<name>A0A8X7PZG0_BRACI</name>
<protein>
    <submittedName>
        <fullName evidence="1">Uncharacterized protein</fullName>
    </submittedName>
</protein>